<sequence length="132" mass="13808">MYGALAEASPLDPFLGSGASKVRRPVVSSSVSTRCSRGLREFESTFRVGDGLLLCFSSVCLCDLVRFGVERRAFRVVRLGVLSQPTAASAFVGGGGAVYRSSPGGSVGRVAAEWLGSQGLLLKGCGFSVVWK</sequence>
<dbReference type="Proteomes" id="UP000712281">
    <property type="component" value="Unassembled WGS sequence"/>
</dbReference>
<dbReference type="AlphaFoldDB" id="A0A8S9H7X5"/>
<gene>
    <name evidence="2" type="ORF">F2Q68_00033497</name>
    <name evidence="1" type="ORF">F2Q70_00029114</name>
</gene>
<accession>A0A8S9H7X5</accession>
<comment type="caution">
    <text evidence="2">The sequence shown here is derived from an EMBL/GenBank/DDBJ whole genome shotgun (WGS) entry which is preliminary data.</text>
</comment>
<name>A0A8S9H7X5_BRACR</name>
<organism evidence="2 3">
    <name type="scientific">Brassica cretica</name>
    <name type="common">Mustard</name>
    <dbReference type="NCBI Taxonomy" id="69181"/>
    <lineage>
        <taxon>Eukaryota</taxon>
        <taxon>Viridiplantae</taxon>
        <taxon>Streptophyta</taxon>
        <taxon>Embryophyta</taxon>
        <taxon>Tracheophyta</taxon>
        <taxon>Spermatophyta</taxon>
        <taxon>Magnoliopsida</taxon>
        <taxon>eudicotyledons</taxon>
        <taxon>Gunneridae</taxon>
        <taxon>Pentapetalae</taxon>
        <taxon>rosids</taxon>
        <taxon>malvids</taxon>
        <taxon>Brassicales</taxon>
        <taxon>Brassicaceae</taxon>
        <taxon>Brassiceae</taxon>
        <taxon>Brassica</taxon>
    </lineage>
</organism>
<dbReference type="EMBL" id="QGKY02002305">
    <property type="protein sequence ID" value="KAF2531101.1"/>
    <property type="molecule type" value="Genomic_DNA"/>
</dbReference>
<proteinExistence type="predicted"/>
<evidence type="ECO:0000313" key="3">
    <source>
        <dbReference type="Proteomes" id="UP000712281"/>
    </source>
</evidence>
<evidence type="ECO:0000313" key="2">
    <source>
        <dbReference type="EMBL" id="KAF2553929.1"/>
    </source>
</evidence>
<protein>
    <submittedName>
        <fullName evidence="2">Uncharacterized protein</fullName>
    </submittedName>
</protein>
<reference evidence="2" key="1">
    <citation type="submission" date="2019-12" db="EMBL/GenBank/DDBJ databases">
        <title>Genome sequencing and annotation of Brassica cretica.</title>
        <authorList>
            <person name="Studholme D.J."/>
            <person name="Sarris P.F."/>
        </authorList>
    </citation>
    <scope>NUCLEOTIDE SEQUENCE</scope>
    <source>
        <strain evidence="2">PFS-001/15</strain>
        <strain evidence="1">PFS-102/07</strain>
        <tissue evidence="2">Leaf</tissue>
    </source>
</reference>
<evidence type="ECO:0000313" key="1">
    <source>
        <dbReference type="EMBL" id="KAF2531101.1"/>
    </source>
</evidence>
<dbReference type="EMBL" id="QGKW02001988">
    <property type="protein sequence ID" value="KAF2553929.1"/>
    <property type="molecule type" value="Genomic_DNA"/>
</dbReference>